<dbReference type="Proteomes" id="UP000663891">
    <property type="component" value="Unassembled WGS sequence"/>
</dbReference>
<protein>
    <submittedName>
        <fullName evidence="2">Uncharacterized protein</fullName>
    </submittedName>
</protein>
<evidence type="ECO:0000313" key="4">
    <source>
        <dbReference type="EMBL" id="CAF3753266.1"/>
    </source>
</evidence>
<feature type="region of interest" description="Disordered" evidence="1">
    <location>
        <begin position="14"/>
        <end position="33"/>
    </location>
</feature>
<evidence type="ECO:0000256" key="1">
    <source>
        <dbReference type="SAM" id="MobiDB-lite"/>
    </source>
</evidence>
<feature type="region of interest" description="Disordered" evidence="1">
    <location>
        <begin position="72"/>
        <end position="104"/>
    </location>
</feature>
<dbReference type="EMBL" id="CAJOAZ010001032">
    <property type="protein sequence ID" value="CAF3753266.1"/>
    <property type="molecule type" value="Genomic_DNA"/>
</dbReference>
<dbReference type="EMBL" id="CAJNOG010000211">
    <property type="protein sequence ID" value="CAF1079521.1"/>
    <property type="molecule type" value="Genomic_DNA"/>
</dbReference>
<dbReference type="EMBL" id="CAJOAY010001198">
    <property type="protein sequence ID" value="CAF3808731.1"/>
    <property type="molecule type" value="Genomic_DNA"/>
</dbReference>
<feature type="compositionally biased region" description="Low complexity" evidence="1">
    <location>
        <begin position="14"/>
        <end position="31"/>
    </location>
</feature>
<reference evidence="2" key="1">
    <citation type="submission" date="2021-02" db="EMBL/GenBank/DDBJ databases">
        <authorList>
            <person name="Nowell W R."/>
        </authorList>
    </citation>
    <scope>NUCLEOTIDE SEQUENCE</scope>
</reference>
<name>A0A814KCU7_9BILA</name>
<proteinExistence type="predicted"/>
<dbReference type="AlphaFoldDB" id="A0A814KCU7"/>
<gene>
    <name evidence="3" type="ORF">JYZ213_LOCUS20213</name>
    <name evidence="5" type="ORF">OKA104_LOCUS18930</name>
    <name evidence="4" type="ORF">OXD698_LOCUS15580</name>
    <name evidence="2" type="ORF">VCS650_LOCUS17355</name>
</gene>
<dbReference type="Proteomes" id="UP000663845">
    <property type="component" value="Unassembled WGS sequence"/>
</dbReference>
<dbReference type="Proteomes" id="UP000663881">
    <property type="component" value="Unassembled WGS sequence"/>
</dbReference>
<comment type="caution">
    <text evidence="2">The sequence shown here is derived from an EMBL/GenBank/DDBJ whole genome shotgun (WGS) entry which is preliminary data.</text>
</comment>
<sequence length="104" mass="11545">MTMANPCPCELIVNESSSNNPSNSITDSTTNQFSDDEILEDYLDRLSDAFQSETSSDVSSLYPVLHQTKNFDANRKRSKRPSWAAVGKRATSLNSKRPSWAQVG</sequence>
<accession>A0A814KCU7</accession>
<dbReference type="Proteomes" id="UP000663844">
    <property type="component" value="Unassembled WGS sequence"/>
</dbReference>
<evidence type="ECO:0000313" key="2">
    <source>
        <dbReference type="EMBL" id="CAF1050080.1"/>
    </source>
</evidence>
<evidence type="ECO:0000313" key="3">
    <source>
        <dbReference type="EMBL" id="CAF1079521.1"/>
    </source>
</evidence>
<evidence type="ECO:0000313" key="6">
    <source>
        <dbReference type="Proteomes" id="UP000663891"/>
    </source>
</evidence>
<dbReference type="OrthoDB" id="10026141at2759"/>
<dbReference type="EMBL" id="CAJNON010000159">
    <property type="protein sequence ID" value="CAF1050080.1"/>
    <property type="molecule type" value="Genomic_DNA"/>
</dbReference>
<organism evidence="2 6">
    <name type="scientific">Adineta steineri</name>
    <dbReference type="NCBI Taxonomy" id="433720"/>
    <lineage>
        <taxon>Eukaryota</taxon>
        <taxon>Metazoa</taxon>
        <taxon>Spiralia</taxon>
        <taxon>Gnathifera</taxon>
        <taxon>Rotifera</taxon>
        <taxon>Eurotatoria</taxon>
        <taxon>Bdelloidea</taxon>
        <taxon>Adinetida</taxon>
        <taxon>Adinetidae</taxon>
        <taxon>Adineta</taxon>
    </lineage>
</organism>
<evidence type="ECO:0000313" key="5">
    <source>
        <dbReference type="EMBL" id="CAF3808731.1"/>
    </source>
</evidence>